<dbReference type="Pfam" id="PF08205">
    <property type="entry name" value="C2-set_2"/>
    <property type="match status" value="1"/>
</dbReference>
<feature type="domain" description="Ig-like" evidence="6">
    <location>
        <begin position="217"/>
        <end position="304"/>
    </location>
</feature>
<dbReference type="SMART" id="SM00408">
    <property type="entry name" value="IGc2"/>
    <property type="match status" value="2"/>
</dbReference>
<feature type="domain" description="Ig-like" evidence="6">
    <location>
        <begin position="502"/>
        <end position="589"/>
    </location>
</feature>
<evidence type="ECO:0000313" key="7">
    <source>
        <dbReference type="EMBL" id="KAB5559070.1"/>
    </source>
</evidence>
<feature type="chain" id="PRO_5024394640" description="Ig-like domain-containing protein" evidence="5">
    <location>
        <begin position="19"/>
        <end position="1025"/>
    </location>
</feature>
<feature type="signal peptide" evidence="5">
    <location>
        <begin position="1"/>
        <end position="18"/>
    </location>
</feature>
<gene>
    <name evidence="7" type="ORF">PHYPO_G00024630</name>
</gene>
<dbReference type="SMART" id="SM00409">
    <property type="entry name" value="IG"/>
    <property type="match status" value="8"/>
</dbReference>
<evidence type="ECO:0000256" key="4">
    <source>
        <dbReference type="SAM" id="Phobius"/>
    </source>
</evidence>
<feature type="transmembrane region" description="Helical" evidence="4">
    <location>
        <begin position="986"/>
        <end position="1006"/>
    </location>
</feature>
<dbReference type="Pfam" id="PF07654">
    <property type="entry name" value="C1-set"/>
    <property type="match status" value="2"/>
</dbReference>
<keyword evidence="4" id="KW-0812">Transmembrane</keyword>
<dbReference type="InterPro" id="IPR047012">
    <property type="entry name" value="ICAM_VCAM"/>
</dbReference>
<dbReference type="GO" id="GO:0005178">
    <property type="term" value="F:integrin binding"/>
    <property type="evidence" value="ECO:0007669"/>
    <property type="project" value="InterPro"/>
</dbReference>
<feature type="domain" description="Ig-like" evidence="6">
    <location>
        <begin position="401"/>
        <end position="494"/>
    </location>
</feature>
<keyword evidence="5" id="KW-0732">Signal</keyword>
<dbReference type="GO" id="GO:0098609">
    <property type="term" value="P:cell-cell adhesion"/>
    <property type="evidence" value="ECO:0007669"/>
    <property type="project" value="InterPro"/>
</dbReference>
<dbReference type="InterPro" id="IPR003597">
    <property type="entry name" value="Ig_C1-set"/>
</dbReference>
<feature type="domain" description="Ig-like" evidence="6">
    <location>
        <begin position="601"/>
        <end position="682"/>
    </location>
</feature>
<dbReference type="PANTHER" id="PTHR13771:SF14">
    <property type="entry name" value="VASCULAR CELL ADHESION PROTEIN 1"/>
    <property type="match status" value="1"/>
</dbReference>
<evidence type="ECO:0000256" key="3">
    <source>
        <dbReference type="ARBA" id="ARBA00023157"/>
    </source>
</evidence>
<evidence type="ECO:0000259" key="6">
    <source>
        <dbReference type="PROSITE" id="PS50835"/>
    </source>
</evidence>
<feature type="domain" description="Ig-like" evidence="6">
    <location>
        <begin position="687"/>
        <end position="779"/>
    </location>
</feature>
<dbReference type="PROSITE" id="PS50835">
    <property type="entry name" value="IG_LIKE"/>
    <property type="match status" value="10"/>
</dbReference>
<comment type="subcellular location">
    <subcellularLocation>
        <location evidence="1">Membrane</location>
        <topology evidence="1">Single-pass membrane protein</topology>
    </subcellularLocation>
</comment>
<dbReference type="InterPro" id="IPR003598">
    <property type="entry name" value="Ig_sub2"/>
</dbReference>
<sequence length="1025" mass="112832">MVLALGVTLTVLLQCILCHTPVSPLKVELSPKKPLFRVGDRQELTCRMIKCSEKMTFSWSSLQDKPLYAEPQTTSTESTLVFKSVSKNIENKIQCKATCQGTSKQAAVTVRVYSFPKVPVISGHDSLVLGKENSLTCEVSDVYPAEHMTVEWLRGGKVVHTQEGEYGIESIQSYYTFTPQTNDDGESITCRATLSLDGLPPEERTREITVSMAVLCPPMNTVISVSPNNPKEDEFMNISCVSDSNLASRLVLSKMLDGKETELVSGDGPRVSVSYDKANLNHSGVYVCRTTNACGRQTDNVTFTVGISSFEVELSPKKPLFRVGDRQELTCRMTKCSEKMTFSWSSLEDKPLYAEPQTTSTGSTLVFKSVSKKNEDMIQCKATCQGTSKQAAVQVRVYSFPKVPVISGHDSLVLGKENSLTCEVSDVYPAENMTVEWLRGGKVVHTQEGEYGIESIQSYYTFTPQTNDDGESITCRATLSLDGLPPEERTREITVTMAVLCPPMNTVISVSPNNPKENEFMNISCVSDCNHVSRLVLSKMLDGKETELVSGDGPRVSVSYDKANLNHSGVYVCRTTNACGRQTDNVTFTVGTHPLEVSLQPDMSVIPVERGSSMMLSCNSSGCPHAHITWRNVTHQPLLSWNDTRAFVSQLGPWTLGLEDNRTFICEINCGSVMKSKHTELKVYSFPSDPTIESSGPFLEGKVTNLTCTVREVFPVDCFHIQWLDGELELHSVRGNFSDKLQNLSLTIPFKPKDSDQNKTFTCKVSLEMEGVSTQKIASTTLTVHYSPKHTTIDVRPKKKLNEGETVTISCQTDSAPEGHVTLSRVQNGEETKLVSSNGTQTSFSISFTNVSHSGTYVCEAVNKYGHQRKSVQITVQAPPKNINVTVYPSKEVQEGETVKICCQLVSFPPSDITLRKLDNGNAIYSSNGIFLLVNLTSNDSGLYQVNATNALGSETEIFTIIVMSKRKDGGNIFSDLLRRLNSIDFIIPVIGLGILATVASSLECIRRAKRKGFYELTEGIPETV</sequence>
<dbReference type="PRINTS" id="PR01474">
    <property type="entry name" value="VCAM1"/>
</dbReference>
<evidence type="ECO:0000256" key="1">
    <source>
        <dbReference type="ARBA" id="ARBA00004167"/>
    </source>
</evidence>
<feature type="domain" description="Ig-like" evidence="6">
    <location>
        <begin position="324"/>
        <end position="394"/>
    </location>
</feature>
<organism evidence="7 8">
    <name type="scientific">Pangasianodon hypophthalmus</name>
    <name type="common">Striped catfish</name>
    <name type="synonym">Helicophagus hypophthalmus</name>
    <dbReference type="NCBI Taxonomy" id="310915"/>
    <lineage>
        <taxon>Eukaryota</taxon>
        <taxon>Metazoa</taxon>
        <taxon>Chordata</taxon>
        <taxon>Craniata</taxon>
        <taxon>Vertebrata</taxon>
        <taxon>Euteleostomi</taxon>
        <taxon>Actinopterygii</taxon>
        <taxon>Neopterygii</taxon>
        <taxon>Teleostei</taxon>
        <taxon>Ostariophysi</taxon>
        <taxon>Siluriformes</taxon>
        <taxon>Pangasiidae</taxon>
        <taxon>Pangasianodon</taxon>
    </lineage>
</organism>
<name>A0A5N5MVD8_PANHP</name>
<dbReference type="EMBL" id="VFJC01000012">
    <property type="protein sequence ID" value="KAB5559070.1"/>
    <property type="molecule type" value="Genomic_DNA"/>
</dbReference>
<keyword evidence="8" id="KW-1185">Reference proteome</keyword>
<dbReference type="InterPro" id="IPR007110">
    <property type="entry name" value="Ig-like_dom"/>
</dbReference>
<evidence type="ECO:0000256" key="2">
    <source>
        <dbReference type="ARBA" id="ARBA00023136"/>
    </source>
</evidence>
<dbReference type="Pfam" id="PF13927">
    <property type="entry name" value="Ig_3"/>
    <property type="match status" value="1"/>
</dbReference>
<accession>A0A5N5MVD8</accession>
<dbReference type="SUPFAM" id="SSF48726">
    <property type="entry name" value="Immunoglobulin"/>
    <property type="match status" value="10"/>
</dbReference>
<reference evidence="7 8" key="1">
    <citation type="submission" date="2019-06" db="EMBL/GenBank/DDBJ databases">
        <title>A chromosome-scale genome assembly of the striped catfish, Pangasianodon hypophthalmus.</title>
        <authorList>
            <person name="Wen M."/>
            <person name="Zahm M."/>
            <person name="Roques C."/>
            <person name="Cabau C."/>
            <person name="Klopp C."/>
            <person name="Donnadieu C."/>
            <person name="Jouanno E."/>
            <person name="Avarre J.-C."/>
            <person name="Campet M."/>
            <person name="Ha T.T.T."/>
            <person name="Dugue R."/>
            <person name="Lampietro C."/>
            <person name="Louis A."/>
            <person name="Herpin A."/>
            <person name="Echchiki A."/>
            <person name="Berthelot C."/>
            <person name="Parey E."/>
            <person name="Roest-Crollius H."/>
            <person name="Braasch I."/>
            <person name="Postlethwait J."/>
            <person name="Bobe J."/>
            <person name="Montfort J."/>
            <person name="Bouchez O."/>
            <person name="Begum T."/>
            <person name="Schartl M."/>
            <person name="Guiguen Y."/>
        </authorList>
    </citation>
    <scope>NUCLEOTIDE SEQUENCE [LARGE SCALE GENOMIC DNA]</scope>
    <source>
        <strain evidence="7 8">Indonesia</strain>
        <tissue evidence="7">Blood</tissue>
    </source>
</reference>
<feature type="domain" description="Ig-like" evidence="6">
    <location>
        <begin position="788"/>
        <end position="875"/>
    </location>
</feature>
<dbReference type="InterPro" id="IPR013783">
    <property type="entry name" value="Ig-like_fold"/>
</dbReference>
<keyword evidence="2 4" id="KW-0472">Membrane</keyword>
<keyword evidence="4" id="KW-1133">Transmembrane helix</keyword>
<dbReference type="AlphaFoldDB" id="A0A5N5MVD8"/>
<feature type="domain" description="Ig-like" evidence="6">
    <location>
        <begin position="24"/>
        <end position="109"/>
    </location>
</feature>
<dbReference type="GO" id="GO:0005886">
    <property type="term" value="C:plasma membrane"/>
    <property type="evidence" value="ECO:0007669"/>
    <property type="project" value="TreeGrafter"/>
</dbReference>
<dbReference type="Proteomes" id="UP000327468">
    <property type="component" value="Chromosome 11"/>
</dbReference>
<comment type="caution">
    <text evidence="7">The sequence shown here is derived from an EMBL/GenBank/DDBJ whole genome shotgun (WGS) entry which is preliminary data.</text>
</comment>
<evidence type="ECO:0000313" key="8">
    <source>
        <dbReference type="Proteomes" id="UP000327468"/>
    </source>
</evidence>
<dbReference type="InterPro" id="IPR036179">
    <property type="entry name" value="Ig-like_dom_sf"/>
</dbReference>
<dbReference type="InterPro" id="IPR003599">
    <property type="entry name" value="Ig_sub"/>
</dbReference>
<dbReference type="InterPro" id="IPR003989">
    <property type="entry name" value="VCAM-1"/>
</dbReference>
<dbReference type="PANTHER" id="PTHR13771">
    <property type="entry name" value="INTERCELLULAR ADHESION MOLECULE"/>
    <property type="match status" value="1"/>
</dbReference>
<proteinExistence type="predicted"/>
<feature type="domain" description="Ig-like" evidence="6">
    <location>
        <begin position="880"/>
        <end position="960"/>
    </location>
</feature>
<keyword evidence="3" id="KW-1015">Disulfide bond</keyword>
<protein>
    <recommendedName>
        <fullName evidence="6">Ig-like domain-containing protein</fullName>
    </recommendedName>
</protein>
<feature type="domain" description="Ig-like" evidence="6">
    <location>
        <begin position="116"/>
        <end position="209"/>
    </location>
</feature>
<dbReference type="InterPro" id="IPR013162">
    <property type="entry name" value="CD80_C2-set"/>
</dbReference>
<dbReference type="Pfam" id="PF13895">
    <property type="entry name" value="Ig_2"/>
    <property type="match status" value="1"/>
</dbReference>
<dbReference type="Gene3D" id="2.60.40.10">
    <property type="entry name" value="Immunoglobulins"/>
    <property type="match status" value="8"/>
</dbReference>
<evidence type="ECO:0000256" key="5">
    <source>
        <dbReference type="SAM" id="SignalP"/>
    </source>
</evidence>